<dbReference type="SMART" id="SM00382">
    <property type="entry name" value="AAA"/>
    <property type="match status" value="1"/>
</dbReference>
<dbReference type="PATRIC" id="fig|93930.3.peg.1758"/>
<name>A0A117L2Y5_9THEM</name>
<sequence length="235" mass="26501">MISVRNLKVRYGDLQVVEDLSLDLFEGEILSLVGPSGCGKTTIVKAILGLIPYEGNVLISTSSVGYCPQKDVLFDWMTVYENATLPLILRGKKATENVKELIERFGLSGFEDKRPYQLSGGMRQRLSVLRAVLSGKDLLVLDEPFSSVDAYTRKKLQIWLSEEIHRMKSSAILITHDVEEAVFLSDRILVLSPRPTKVLREILVPFPKPRTLEVLSDPLFSELEKKILEILMNQL</sequence>
<protein>
    <submittedName>
        <fullName evidence="4">ABC transporter related</fullName>
    </submittedName>
</protein>
<dbReference type="Proteomes" id="UP000058636">
    <property type="component" value="Unassembled WGS sequence"/>
</dbReference>
<dbReference type="InterPro" id="IPR003439">
    <property type="entry name" value="ABC_transporter-like_ATP-bd"/>
</dbReference>
<organism evidence="4 5">
    <name type="scientific">Thermotoga petrophila</name>
    <dbReference type="NCBI Taxonomy" id="93929"/>
    <lineage>
        <taxon>Bacteria</taxon>
        <taxon>Thermotogati</taxon>
        <taxon>Thermotogota</taxon>
        <taxon>Thermotogae</taxon>
        <taxon>Thermotogales</taxon>
        <taxon>Thermotogaceae</taxon>
        <taxon>Thermotoga</taxon>
    </lineage>
</organism>
<dbReference type="GO" id="GO:0005524">
    <property type="term" value="F:ATP binding"/>
    <property type="evidence" value="ECO:0007669"/>
    <property type="project" value="UniProtKB-KW"/>
</dbReference>
<gene>
    <name evidence="4" type="ORF">XD57_0905</name>
</gene>
<evidence type="ECO:0000256" key="2">
    <source>
        <dbReference type="ARBA" id="ARBA00022741"/>
    </source>
</evidence>
<dbReference type="SUPFAM" id="SSF52540">
    <property type="entry name" value="P-loop containing nucleoside triphosphate hydrolases"/>
    <property type="match status" value="1"/>
</dbReference>
<evidence type="ECO:0000313" key="4">
    <source>
        <dbReference type="EMBL" id="KUK23004.1"/>
    </source>
</evidence>
<dbReference type="PANTHER" id="PTHR42788:SF2">
    <property type="entry name" value="ABC TRANSPORTER ATP-BINDING PROTEIN"/>
    <property type="match status" value="1"/>
</dbReference>
<keyword evidence="2" id="KW-0547">Nucleotide-binding</keyword>
<evidence type="ECO:0000256" key="1">
    <source>
        <dbReference type="ARBA" id="ARBA00022448"/>
    </source>
</evidence>
<dbReference type="InterPro" id="IPR003593">
    <property type="entry name" value="AAA+_ATPase"/>
</dbReference>
<comment type="caution">
    <text evidence="4">The sequence shown here is derived from an EMBL/GenBank/DDBJ whole genome shotgun (WGS) entry which is preliminary data.</text>
</comment>
<accession>A0A117L2Y5</accession>
<dbReference type="InterPro" id="IPR017871">
    <property type="entry name" value="ABC_transporter-like_CS"/>
</dbReference>
<keyword evidence="1" id="KW-0813">Transport</keyword>
<proteinExistence type="predicted"/>
<keyword evidence="3" id="KW-0067">ATP-binding</keyword>
<dbReference type="EMBL" id="LGFG01000065">
    <property type="protein sequence ID" value="KUK23004.1"/>
    <property type="molecule type" value="Genomic_DNA"/>
</dbReference>
<evidence type="ECO:0000313" key="5">
    <source>
        <dbReference type="Proteomes" id="UP000058636"/>
    </source>
</evidence>
<dbReference type="Gene3D" id="3.40.50.300">
    <property type="entry name" value="P-loop containing nucleotide triphosphate hydrolases"/>
    <property type="match status" value="1"/>
</dbReference>
<dbReference type="Pfam" id="PF00005">
    <property type="entry name" value="ABC_tran"/>
    <property type="match status" value="1"/>
</dbReference>
<dbReference type="InterPro" id="IPR027417">
    <property type="entry name" value="P-loop_NTPase"/>
</dbReference>
<dbReference type="PROSITE" id="PS00211">
    <property type="entry name" value="ABC_TRANSPORTER_1"/>
    <property type="match status" value="1"/>
</dbReference>
<dbReference type="PANTHER" id="PTHR42788">
    <property type="entry name" value="TAURINE IMPORT ATP-BINDING PROTEIN-RELATED"/>
    <property type="match status" value="1"/>
</dbReference>
<dbReference type="InterPro" id="IPR050166">
    <property type="entry name" value="ABC_transporter_ATP-bind"/>
</dbReference>
<dbReference type="AlphaFoldDB" id="A0A117L2Y5"/>
<dbReference type="GO" id="GO:0016887">
    <property type="term" value="F:ATP hydrolysis activity"/>
    <property type="evidence" value="ECO:0007669"/>
    <property type="project" value="InterPro"/>
</dbReference>
<dbReference type="PROSITE" id="PS50893">
    <property type="entry name" value="ABC_TRANSPORTER_2"/>
    <property type="match status" value="1"/>
</dbReference>
<evidence type="ECO:0000256" key="3">
    <source>
        <dbReference type="ARBA" id="ARBA00022840"/>
    </source>
</evidence>
<reference evidence="4 5" key="1">
    <citation type="journal article" date="2015" name="MBio">
        <title>Genome-Resolved Metagenomic Analysis Reveals Roles for Candidate Phyla and Other Microbial Community Members in Biogeochemical Transformations in Oil Reservoirs.</title>
        <authorList>
            <person name="Hu P."/>
            <person name="Tom L."/>
            <person name="Singh A."/>
            <person name="Thomas B.C."/>
            <person name="Baker B.J."/>
            <person name="Piceno Y.M."/>
            <person name="Andersen G.L."/>
            <person name="Banfield J.F."/>
        </authorList>
    </citation>
    <scope>NUCLEOTIDE SEQUENCE [LARGE SCALE GENOMIC DNA]</scope>
    <source>
        <strain evidence="4">46_26</strain>
    </source>
</reference>